<dbReference type="OrthoDB" id="3438866at2759"/>
<dbReference type="EMBL" id="JAGHQL010000178">
    <property type="protein sequence ID" value="KAH0536837.1"/>
    <property type="molecule type" value="Genomic_DNA"/>
</dbReference>
<keyword evidence="2" id="KW-0812">Transmembrane</keyword>
<sequence length="229" mass="24379">MSILNVFTQIARGLEVITHNLSLANDQIDTLEEALEALSKYKRAKRMHVSKGELIEVENTISILTQREVDKQVQAEKHCEGGDDGASLSTTYHCSVRTLDAKATRRHSNVEGSKGFDNTTLPQKFNKLLKYPNFTLHLHCLFVTSATAVTATSITAAVTTAFITVTIAAVATVVITSVTTAVTDVIIITATSIITTVAAIFITTAVTTVAAVATISITTTITAVTAVAV</sequence>
<evidence type="ECO:0000256" key="2">
    <source>
        <dbReference type="SAM" id="Phobius"/>
    </source>
</evidence>
<accession>A0A9P8L218</accession>
<protein>
    <submittedName>
        <fullName evidence="3">Uncharacterized protein</fullName>
    </submittedName>
</protein>
<gene>
    <name evidence="3" type="ORF">FGG08_006335</name>
</gene>
<proteinExistence type="predicted"/>
<keyword evidence="2" id="KW-0472">Membrane</keyword>
<feature type="coiled-coil region" evidence="1">
    <location>
        <begin position="14"/>
        <end position="44"/>
    </location>
</feature>
<dbReference type="Proteomes" id="UP000698800">
    <property type="component" value="Unassembled WGS sequence"/>
</dbReference>
<feature type="transmembrane region" description="Helical" evidence="2">
    <location>
        <begin position="160"/>
        <end position="178"/>
    </location>
</feature>
<dbReference type="AlphaFoldDB" id="A0A9P8L218"/>
<comment type="caution">
    <text evidence="3">The sequence shown here is derived from an EMBL/GenBank/DDBJ whole genome shotgun (WGS) entry which is preliminary data.</text>
</comment>
<evidence type="ECO:0000313" key="3">
    <source>
        <dbReference type="EMBL" id="KAH0536837.1"/>
    </source>
</evidence>
<feature type="transmembrane region" description="Helical" evidence="2">
    <location>
        <begin position="185"/>
        <end position="203"/>
    </location>
</feature>
<evidence type="ECO:0000313" key="4">
    <source>
        <dbReference type="Proteomes" id="UP000698800"/>
    </source>
</evidence>
<evidence type="ECO:0000256" key="1">
    <source>
        <dbReference type="SAM" id="Coils"/>
    </source>
</evidence>
<reference evidence="3" key="1">
    <citation type="submission" date="2021-03" db="EMBL/GenBank/DDBJ databases">
        <title>Comparative genomics and phylogenomic investigation of the class Geoglossomycetes provide insights into ecological specialization and systematics.</title>
        <authorList>
            <person name="Melie T."/>
            <person name="Pirro S."/>
            <person name="Miller A.N."/>
            <person name="Quandt A."/>
        </authorList>
    </citation>
    <scope>NUCLEOTIDE SEQUENCE</scope>
    <source>
        <strain evidence="3">GBOQ0MN5Z8</strain>
    </source>
</reference>
<name>A0A9P8L218_9PEZI</name>
<feature type="transmembrane region" description="Helical" evidence="2">
    <location>
        <begin position="209"/>
        <end position="228"/>
    </location>
</feature>
<keyword evidence="2" id="KW-1133">Transmembrane helix</keyword>
<keyword evidence="1" id="KW-0175">Coiled coil</keyword>
<organism evidence="3 4">
    <name type="scientific">Glutinoglossum americanum</name>
    <dbReference type="NCBI Taxonomy" id="1670608"/>
    <lineage>
        <taxon>Eukaryota</taxon>
        <taxon>Fungi</taxon>
        <taxon>Dikarya</taxon>
        <taxon>Ascomycota</taxon>
        <taxon>Pezizomycotina</taxon>
        <taxon>Geoglossomycetes</taxon>
        <taxon>Geoglossales</taxon>
        <taxon>Geoglossaceae</taxon>
        <taxon>Glutinoglossum</taxon>
    </lineage>
</organism>
<keyword evidence="4" id="KW-1185">Reference proteome</keyword>